<name>A0A4Y2UYJ0_ARAVE</name>
<feature type="non-terminal residue" evidence="1">
    <location>
        <position position="1"/>
    </location>
</feature>
<proteinExistence type="predicted"/>
<dbReference type="Proteomes" id="UP000499080">
    <property type="component" value="Unassembled WGS sequence"/>
</dbReference>
<keyword evidence="2" id="KW-1185">Reference proteome</keyword>
<sequence length="37" mass="3954">NADLMKNVDVTGEGSVCSLVDRVQVRYPSGTKLSDTV</sequence>
<dbReference type="EMBL" id="BGPR01041092">
    <property type="protein sequence ID" value="GBO17332.1"/>
    <property type="molecule type" value="Genomic_DNA"/>
</dbReference>
<comment type="caution">
    <text evidence="1">The sequence shown here is derived from an EMBL/GenBank/DDBJ whole genome shotgun (WGS) entry which is preliminary data.</text>
</comment>
<organism evidence="1 2">
    <name type="scientific">Araneus ventricosus</name>
    <name type="common">Orbweaver spider</name>
    <name type="synonym">Epeira ventricosa</name>
    <dbReference type="NCBI Taxonomy" id="182803"/>
    <lineage>
        <taxon>Eukaryota</taxon>
        <taxon>Metazoa</taxon>
        <taxon>Ecdysozoa</taxon>
        <taxon>Arthropoda</taxon>
        <taxon>Chelicerata</taxon>
        <taxon>Arachnida</taxon>
        <taxon>Araneae</taxon>
        <taxon>Araneomorphae</taxon>
        <taxon>Entelegynae</taxon>
        <taxon>Araneoidea</taxon>
        <taxon>Araneidae</taxon>
        <taxon>Araneus</taxon>
    </lineage>
</organism>
<dbReference type="AlphaFoldDB" id="A0A4Y2UYJ0"/>
<evidence type="ECO:0000313" key="1">
    <source>
        <dbReference type="EMBL" id="GBO17332.1"/>
    </source>
</evidence>
<protein>
    <submittedName>
        <fullName evidence="1">Uncharacterized protein</fullName>
    </submittedName>
</protein>
<dbReference type="OrthoDB" id="6470976at2759"/>
<reference evidence="1 2" key="1">
    <citation type="journal article" date="2019" name="Sci. Rep.">
        <title>Orb-weaving spider Araneus ventricosus genome elucidates the spidroin gene catalogue.</title>
        <authorList>
            <person name="Kono N."/>
            <person name="Nakamura H."/>
            <person name="Ohtoshi R."/>
            <person name="Moran D.A.P."/>
            <person name="Shinohara A."/>
            <person name="Yoshida Y."/>
            <person name="Fujiwara M."/>
            <person name="Mori M."/>
            <person name="Tomita M."/>
            <person name="Arakawa K."/>
        </authorList>
    </citation>
    <scope>NUCLEOTIDE SEQUENCE [LARGE SCALE GENOMIC DNA]</scope>
</reference>
<gene>
    <name evidence="1" type="ORF">AVEN_139033_1</name>
</gene>
<accession>A0A4Y2UYJ0</accession>
<evidence type="ECO:0000313" key="2">
    <source>
        <dbReference type="Proteomes" id="UP000499080"/>
    </source>
</evidence>